<dbReference type="InterPro" id="IPR051320">
    <property type="entry name" value="Viral_Replic_Matur_Polypro"/>
</dbReference>
<organism evidence="1 2">
    <name type="scientific">Lepeophtheirus salmonis</name>
    <name type="common">Salmon louse</name>
    <name type="synonym">Caligus salmonis</name>
    <dbReference type="NCBI Taxonomy" id="72036"/>
    <lineage>
        <taxon>Eukaryota</taxon>
        <taxon>Metazoa</taxon>
        <taxon>Ecdysozoa</taxon>
        <taxon>Arthropoda</taxon>
        <taxon>Crustacea</taxon>
        <taxon>Multicrustacea</taxon>
        <taxon>Hexanauplia</taxon>
        <taxon>Copepoda</taxon>
        <taxon>Siphonostomatoida</taxon>
        <taxon>Caligidae</taxon>
        <taxon>Lepeophtheirus</taxon>
    </lineage>
</organism>
<gene>
    <name evidence="1" type="ORF">LSAA_4393</name>
</gene>
<name>A0A7R8H2L8_LEPSM</name>
<keyword evidence="2" id="KW-1185">Reference proteome</keyword>
<protein>
    <submittedName>
        <fullName evidence="1">(salmon louse) hypothetical protein</fullName>
    </submittedName>
</protein>
<evidence type="ECO:0000313" key="1">
    <source>
        <dbReference type="EMBL" id="CAF2826466.1"/>
    </source>
</evidence>
<dbReference type="GO" id="GO:0071897">
    <property type="term" value="P:DNA biosynthetic process"/>
    <property type="evidence" value="ECO:0007669"/>
    <property type="project" value="UniProtKB-ARBA"/>
</dbReference>
<evidence type="ECO:0000313" key="2">
    <source>
        <dbReference type="Proteomes" id="UP000675881"/>
    </source>
</evidence>
<sequence length="106" mass="11814">MDKAQTIVDFPRPSSLRKLRQFIGMITYNHRFLKSCATVLDRLYQIMEGKQLKGVSLTWSTDTDSPFASAKVASAESTLLVHPCHTAPMSHIMEDTSDITVGTVLQ</sequence>
<dbReference type="PANTHER" id="PTHR33064">
    <property type="entry name" value="POL PROTEIN"/>
    <property type="match status" value="1"/>
</dbReference>
<proteinExistence type="predicted"/>
<dbReference type="InterPro" id="IPR043128">
    <property type="entry name" value="Rev_trsase/Diguanyl_cyclase"/>
</dbReference>
<dbReference type="Gene3D" id="3.30.70.270">
    <property type="match status" value="1"/>
</dbReference>
<dbReference type="Proteomes" id="UP000675881">
    <property type="component" value="Chromosome 13"/>
</dbReference>
<dbReference type="SUPFAM" id="SSF56672">
    <property type="entry name" value="DNA/RNA polymerases"/>
    <property type="match status" value="1"/>
</dbReference>
<accession>A0A7R8H2L8</accession>
<dbReference type="PANTHER" id="PTHR33064:SF37">
    <property type="entry name" value="RIBONUCLEASE H"/>
    <property type="match status" value="1"/>
</dbReference>
<dbReference type="EMBL" id="HG994592">
    <property type="protein sequence ID" value="CAF2826466.1"/>
    <property type="molecule type" value="Genomic_DNA"/>
</dbReference>
<dbReference type="AlphaFoldDB" id="A0A7R8H2L8"/>
<dbReference type="InterPro" id="IPR043502">
    <property type="entry name" value="DNA/RNA_pol_sf"/>
</dbReference>
<reference evidence="1" key="1">
    <citation type="submission" date="2021-02" db="EMBL/GenBank/DDBJ databases">
        <authorList>
            <person name="Bekaert M."/>
        </authorList>
    </citation>
    <scope>NUCLEOTIDE SEQUENCE</scope>
    <source>
        <strain evidence="1">IoA-00</strain>
    </source>
</reference>